<evidence type="ECO:0000256" key="2">
    <source>
        <dbReference type="ARBA" id="ARBA00022801"/>
    </source>
</evidence>
<dbReference type="Pfam" id="PF01195">
    <property type="entry name" value="Pept_tRNA_hydro"/>
    <property type="match status" value="1"/>
</dbReference>
<reference evidence="4 5" key="1">
    <citation type="submission" date="2024-02" db="EMBL/GenBank/DDBJ databases">
        <title>Discinaceae phylogenomics.</title>
        <authorList>
            <person name="Dirks A.C."/>
            <person name="James T.Y."/>
        </authorList>
    </citation>
    <scope>NUCLEOTIDE SEQUENCE [LARGE SCALE GENOMIC DNA]</scope>
    <source>
        <strain evidence="4 5">ACD0624</strain>
    </source>
</reference>
<dbReference type="EMBL" id="JBBBZM010000038">
    <property type="protein sequence ID" value="KAL0637156.1"/>
    <property type="molecule type" value="Genomic_DNA"/>
</dbReference>
<organism evidence="4 5">
    <name type="scientific">Discina gigas</name>
    <dbReference type="NCBI Taxonomy" id="1032678"/>
    <lineage>
        <taxon>Eukaryota</taxon>
        <taxon>Fungi</taxon>
        <taxon>Dikarya</taxon>
        <taxon>Ascomycota</taxon>
        <taxon>Pezizomycotina</taxon>
        <taxon>Pezizomycetes</taxon>
        <taxon>Pezizales</taxon>
        <taxon>Discinaceae</taxon>
        <taxon>Discina</taxon>
    </lineage>
</organism>
<dbReference type="InterPro" id="IPR001328">
    <property type="entry name" value="Pept_tRNA_hydro"/>
</dbReference>
<dbReference type="NCBIfam" id="TIGR00447">
    <property type="entry name" value="pth"/>
    <property type="match status" value="1"/>
</dbReference>
<dbReference type="InterPro" id="IPR036416">
    <property type="entry name" value="Pept_tRNA_hydro_sf"/>
</dbReference>
<dbReference type="Gene3D" id="3.40.50.1470">
    <property type="entry name" value="Peptidyl-tRNA hydrolase"/>
    <property type="match status" value="1"/>
</dbReference>
<keyword evidence="2" id="KW-0378">Hydrolase</keyword>
<dbReference type="PANTHER" id="PTHR17224">
    <property type="entry name" value="PEPTIDYL-TRNA HYDROLASE"/>
    <property type="match status" value="1"/>
</dbReference>
<keyword evidence="1" id="KW-0820">tRNA-binding</keyword>
<keyword evidence="3" id="KW-0694">RNA-binding</keyword>
<evidence type="ECO:0000256" key="1">
    <source>
        <dbReference type="ARBA" id="ARBA00022555"/>
    </source>
</evidence>
<sequence length="198" mass="21670">MGRKFLVCSIGNPGAAYTNTRHNAGHTMTDLLREAFGSGQFSRDKSYGGNVSLPLLDQTYTFWQSRSFMNISGKGVKIAWDSFLLGLEPEERKEAILVVLHDELDVVLGKVKVKKTGSAGGHNGLISIIQAFGTKEFCRIGLGIGRPETKDPALVSRYVLGKMGPQELKVLEKKSLPLVIEELKKIAEFPQLPGSPKL</sequence>
<keyword evidence="5" id="KW-1185">Reference proteome</keyword>
<evidence type="ECO:0000313" key="5">
    <source>
        <dbReference type="Proteomes" id="UP001447188"/>
    </source>
</evidence>
<gene>
    <name evidence="4" type="ORF">Q9L58_003805</name>
</gene>
<accession>A0ABR3GML7</accession>
<dbReference type="SUPFAM" id="SSF53178">
    <property type="entry name" value="Peptidyl-tRNA hydrolase-like"/>
    <property type="match status" value="1"/>
</dbReference>
<comment type="caution">
    <text evidence="4">The sequence shown here is derived from an EMBL/GenBank/DDBJ whole genome shotgun (WGS) entry which is preliminary data.</text>
</comment>
<proteinExistence type="predicted"/>
<name>A0ABR3GML7_9PEZI</name>
<dbReference type="PANTHER" id="PTHR17224:SF1">
    <property type="entry name" value="PEPTIDYL-TRNA HYDROLASE"/>
    <property type="match status" value="1"/>
</dbReference>
<protein>
    <recommendedName>
        <fullName evidence="6">Peptidyl-tRNA hydrolase</fullName>
    </recommendedName>
</protein>
<dbReference type="Proteomes" id="UP001447188">
    <property type="component" value="Unassembled WGS sequence"/>
</dbReference>
<evidence type="ECO:0000256" key="3">
    <source>
        <dbReference type="ARBA" id="ARBA00022884"/>
    </source>
</evidence>
<evidence type="ECO:0000313" key="4">
    <source>
        <dbReference type="EMBL" id="KAL0637156.1"/>
    </source>
</evidence>
<evidence type="ECO:0008006" key="6">
    <source>
        <dbReference type="Google" id="ProtNLM"/>
    </source>
</evidence>